<name>A0A1M4UAD4_9CLOT</name>
<dbReference type="EMBL" id="FQVM01000004">
    <property type="protein sequence ID" value="SHE53742.1"/>
    <property type="molecule type" value="Genomic_DNA"/>
</dbReference>
<dbReference type="CDD" id="cd00609">
    <property type="entry name" value="AAT_like"/>
    <property type="match status" value="1"/>
</dbReference>
<dbReference type="AlphaFoldDB" id="A0A1M4UAD4"/>
<dbReference type="InterPro" id="IPR015421">
    <property type="entry name" value="PyrdxlP-dep_Trfase_major"/>
</dbReference>
<dbReference type="InterPro" id="IPR000524">
    <property type="entry name" value="Tscrpt_reg_HTH_GntR"/>
</dbReference>
<evidence type="ECO:0000256" key="5">
    <source>
        <dbReference type="ARBA" id="ARBA00023163"/>
    </source>
</evidence>
<dbReference type="PANTHER" id="PTHR46577">
    <property type="entry name" value="HTH-TYPE TRANSCRIPTIONAL REGULATORY PROTEIN GABR"/>
    <property type="match status" value="1"/>
</dbReference>
<dbReference type="GO" id="GO:0003700">
    <property type="term" value="F:DNA-binding transcription factor activity"/>
    <property type="evidence" value="ECO:0007669"/>
    <property type="project" value="InterPro"/>
</dbReference>
<keyword evidence="5" id="KW-0804">Transcription</keyword>
<dbReference type="Proteomes" id="UP000184035">
    <property type="component" value="Unassembled WGS sequence"/>
</dbReference>
<dbReference type="STRING" id="1533.SAMN05443638_104119"/>
<dbReference type="InterPro" id="IPR036388">
    <property type="entry name" value="WH-like_DNA-bd_sf"/>
</dbReference>
<dbReference type="PROSITE" id="PS50949">
    <property type="entry name" value="HTH_GNTR"/>
    <property type="match status" value="1"/>
</dbReference>
<keyword evidence="8" id="KW-1185">Reference proteome</keyword>
<evidence type="ECO:0000259" key="6">
    <source>
        <dbReference type="PROSITE" id="PS50949"/>
    </source>
</evidence>
<dbReference type="Pfam" id="PF00392">
    <property type="entry name" value="GntR"/>
    <property type="match status" value="1"/>
</dbReference>
<gene>
    <name evidence="7" type="ORF">SAMN05443638_104119</name>
</gene>
<dbReference type="Gene3D" id="3.40.640.10">
    <property type="entry name" value="Type I PLP-dependent aspartate aminotransferase-like (Major domain)"/>
    <property type="match status" value="1"/>
</dbReference>
<evidence type="ECO:0000256" key="2">
    <source>
        <dbReference type="ARBA" id="ARBA00022898"/>
    </source>
</evidence>
<dbReference type="SUPFAM" id="SSF53383">
    <property type="entry name" value="PLP-dependent transferases"/>
    <property type="match status" value="1"/>
</dbReference>
<feature type="domain" description="HTH gntR-type" evidence="6">
    <location>
        <begin position="12"/>
        <end position="80"/>
    </location>
</feature>
<dbReference type="InterPro" id="IPR036390">
    <property type="entry name" value="WH_DNA-bd_sf"/>
</dbReference>
<dbReference type="Gene3D" id="3.90.1150.10">
    <property type="entry name" value="Aspartate Aminotransferase, domain 1"/>
    <property type="match status" value="1"/>
</dbReference>
<dbReference type="InterPro" id="IPR004839">
    <property type="entry name" value="Aminotransferase_I/II_large"/>
</dbReference>
<dbReference type="Gene3D" id="1.10.10.10">
    <property type="entry name" value="Winged helix-like DNA-binding domain superfamily/Winged helix DNA-binding domain"/>
    <property type="match status" value="1"/>
</dbReference>
<evidence type="ECO:0000256" key="3">
    <source>
        <dbReference type="ARBA" id="ARBA00023015"/>
    </source>
</evidence>
<comment type="similarity">
    <text evidence="1">In the C-terminal section; belongs to the class-I pyridoxal-phosphate-dependent aminotransferase family.</text>
</comment>
<dbReference type="Pfam" id="PF00155">
    <property type="entry name" value="Aminotran_1_2"/>
    <property type="match status" value="1"/>
</dbReference>
<keyword evidence="4" id="KW-0238">DNA-binding</keyword>
<sequence length="473" mass="55275">MDKYKLIFNEEEPKYIQLKSHIKNLIDNNEIKDGEKLPSIRALSNFLGVNKVTVINGYKKLQEEGYATQIMGSGTYGKKKEVYKGFRKRYSNEIKKIFNSGFKGIIDFSGETALSSFFPVNELKKVLNEVLDRDGSKALVYQEALGYYKLRQAINDKFWGNKQKEDNILIVSGAQQGIDIASKALININDNVIIEKPTYSGALSVFKWRRANVFEVNMESDGVDINSFEKILKKHRIKCFYAMSYFQNPTGISYSLEKKKRILDLAEKYDFYIIEDDYLSELIYDKSIEYITFKELDEFDRVIYIKSFSKIFLPGIRLGYIICPEVFLESFQNFKVNTDIATSSLMQRALEKYIENGFWQEYIKYLNLEYRKRYLFIKNILDEDFKDVITYNDPKGGLNFFLNINSNINITSLELFDILKERKILITPGVLFYKNSECGYKNFRIGFSETEKEDIKKGMDIIKNILIERGDNR</sequence>
<dbReference type="GO" id="GO:0030170">
    <property type="term" value="F:pyridoxal phosphate binding"/>
    <property type="evidence" value="ECO:0007669"/>
    <property type="project" value="InterPro"/>
</dbReference>
<dbReference type="GO" id="GO:0003677">
    <property type="term" value="F:DNA binding"/>
    <property type="evidence" value="ECO:0007669"/>
    <property type="project" value="UniProtKB-KW"/>
</dbReference>
<dbReference type="OrthoDB" id="9802328at2"/>
<evidence type="ECO:0000313" key="8">
    <source>
        <dbReference type="Proteomes" id="UP000184035"/>
    </source>
</evidence>
<keyword evidence="3" id="KW-0805">Transcription regulation</keyword>
<dbReference type="SUPFAM" id="SSF46785">
    <property type="entry name" value="Winged helix' DNA-binding domain"/>
    <property type="match status" value="1"/>
</dbReference>
<dbReference type="RefSeq" id="WP_072893271.1">
    <property type="nucleotide sequence ID" value="NZ_FQVM01000004.1"/>
</dbReference>
<evidence type="ECO:0000256" key="1">
    <source>
        <dbReference type="ARBA" id="ARBA00005384"/>
    </source>
</evidence>
<dbReference type="GO" id="GO:0003824">
    <property type="term" value="F:catalytic activity"/>
    <property type="evidence" value="ECO:0007669"/>
    <property type="project" value="UniProtKB-ARBA"/>
</dbReference>
<dbReference type="SMART" id="SM00345">
    <property type="entry name" value="HTH_GNTR"/>
    <property type="match status" value="1"/>
</dbReference>
<keyword evidence="2" id="KW-0663">Pyridoxal phosphate</keyword>
<evidence type="ECO:0000313" key="7">
    <source>
        <dbReference type="EMBL" id="SHE53742.1"/>
    </source>
</evidence>
<reference evidence="7 8" key="1">
    <citation type="submission" date="2016-11" db="EMBL/GenBank/DDBJ databases">
        <authorList>
            <person name="Jaros S."/>
            <person name="Januszkiewicz K."/>
            <person name="Wedrychowicz H."/>
        </authorList>
    </citation>
    <scope>NUCLEOTIDE SEQUENCE [LARGE SCALE GENOMIC DNA]</scope>
    <source>
        <strain evidence="7 8">DSM 2631</strain>
    </source>
</reference>
<protein>
    <submittedName>
        <fullName evidence="7">Transcriptional regulator, GntR family</fullName>
    </submittedName>
</protein>
<proteinExistence type="inferred from homology"/>
<evidence type="ECO:0000256" key="4">
    <source>
        <dbReference type="ARBA" id="ARBA00023125"/>
    </source>
</evidence>
<dbReference type="InterPro" id="IPR015422">
    <property type="entry name" value="PyrdxlP-dep_Trfase_small"/>
</dbReference>
<dbReference type="CDD" id="cd07377">
    <property type="entry name" value="WHTH_GntR"/>
    <property type="match status" value="1"/>
</dbReference>
<dbReference type="InterPro" id="IPR051446">
    <property type="entry name" value="HTH_trans_reg/aminotransferase"/>
</dbReference>
<dbReference type="InterPro" id="IPR015424">
    <property type="entry name" value="PyrdxlP-dep_Trfase"/>
</dbReference>
<organism evidence="7 8">
    <name type="scientific">Clostridium fallax</name>
    <dbReference type="NCBI Taxonomy" id="1533"/>
    <lineage>
        <taxon>Bacteria</taxon>
        <taxon>Bacillati</taxon>
        <taxon>Bacillota</taxon>
        <taxon>Clostridia</taxon>
        <taxon>Eubacteriales</taxon>
        <taxon>Clostridiaceae</taxon>
        <taxon>Clostridium</taxon>
    </lineage>
</organism>
<accession>A0A1M4UAD4</accession>
<dbReference type="PANTHER" id="PTHR46577:SF1">
    <property type="entry name" value="HTH-TYPE TRANSCRIPTIONAL REGULATORY PROTEIN GABR"/>
    <property type="match status" value="1"/>
</dbReference>